<dbReference type="OrthoDB" id="8914001at2"/>
<dbReference type="RefSeq" id="WP_146799518.1">
    <property type="nucleotide sequence ID" value="NZ_VOLP01000012.1"/>
</dbReference>
<dbReference type="Proteomes" id="UP000321917">
    <property type="component" value="Unassembled WGS sequence"/>
</dbReference>
<protein>
    <submittedName>
        <fullName evidence="2">Uncharacterized protein</fullName>
    </submittedName>
</protein>
<organism evidence="2 4">
    <name type="scientific">Colwellia hornerae</name>
    <dbReference type="NCBI Taxonomy" id="89402"/>
    <lineage>
        <taxon>Bacteria</taxon>
        <taxon>Pseudomonadati</taxon>
        <taxon>Pseudomonadota</taxon>
        <taxon>Gammaproteobacteria</taxon>
        <taxon>Alteromonadales</taxon>
        <taxon>Colwelliaceae</taxon>
        <taxon>Colwellia</taxon>
    </lineage>
</organism>
<accession>A0A5C6Q9G5</accession>
<evidence type="ECO:0000313" key="2">
    <source>
        <dbReference type="EMBL" id="TWX65448.1"/>
    </source>
</evidence>
<proteinExistence type="predicted"/>
<evidence type="ECO:0000313" key="4">
    <source>
        <dbReference type="Proteomes" id="UP000321917"/>
    </source>
</evidence>
<sequence length="772" mass="88036">MSVAKFLSQDELREFEVAQSDRLQETARSLQVDDDKLEIVGTKLKFKSIVEEYHYESEKDLAEIWVPGSGGFEHPVPLLLYPHHAQTVIRRIDLFAQGVKHTPSFTKNGAPGVFANTIKFIEWGLLNDHYLLESISKRDIKKLHQELKYGGVPQMLQIPQRLDAYWHSIKDDVEAIQHIVHIDEAVQALNANRLTKLIGASNIQGMVPKYLYQQIAYKLRESGFKVRDRFASAGVGAPSQPKEKTLSTLFSQWNELARLDEGDHLSILPFPNVRKLSLDLGKPSARTRNLHTVQVVQLLGTAHLWIHKASPLIIQVIRDLKATINTKFSLRTIRETLYSPVLESSPALDELEQLTGINVYRGSPNLSTNAEDGVWTLIDCITALMSACFVVLQTYNARREAEIQDPVVGITKPEHFRCVDKEHGWYQAYFFNAKHGERYWYTLNRGSTKALQVLFDLKDAWNTIETTGLFNVPSFTLDHDYNIKAYKFSYNKGKSSRVSGNKFLQLVFGDNADAAKGSHIFRRIYALIYHYQYENRELLALCHQLGHVDPDVTEIYVTEPAAREQHEQLQYKVKLTNDEKTESTRLIKEESKALEMLIAEVDVEKTSEDILALLMGSISMAGRFPAYLKRVFKVLSKSVKFNKQVKKRHQAEFADLLPEQQSEEMAKFVYKRGHRNHPKPHNTCHRAHSTPRSHNDPCDPVVCKGCAFQDVKQTHMDIMSADLIELREIAGNEFDYNPLERIRAEEAAENLARVVAQHKRTMAGNASLFSAS</sequence>
<reference evidence="2 4" key="1">
    <citation type="submission" date="2019-07" db="EMBL/GenBank/DDBJ databases">
        <title>Genomes of sea-ice associated Colwellia species.</title>
        <authorList>
            <person name="Bowman J.P."/>
        </authorList>
    </citation>
    <scope>NUCLEOTIDE SEQUENCE [LARGE SCALE GENOMIC DNA]</scope>
    <source>
        <strain evidence="1 3">ACAM 607</strain>
        <strain evidence="2 4">IC036</strain>
    </source>
</reference>
<keyword evidence="3" id="KW-1185">Reference proteome</keyword>
<evidence type="ECO:0000313" key="1">
    <source>
        <dbReference type="EMBL" id="TWX59323.1"/>
    </source>
</evidence>
<gene>
    <name evidence="1" type="ORF">ESZ26_10170</name>
    <name evidence="2" type="ORF">ESZ27_12260</name>
</gene>
<dbReference type="EMBL" id="VOLQ01000023">
    <property type="protein sequence ID" value="TWX65448.1"/>
    <property type="molecule type" value="Genomic_DNA"/>
</dbReference>
<dbReference type="AlphaFoldDB" id="A0A5C6Q9G5"/>
<comment type="caution">
    <text evidence="2">The sequence shown here is derived from an EMBL/GenBank/DDBJ whole genome shotgun (WGS) entry which is preliminary data.</text>
</comment>
<dbReference type="EMBL" id="VOLR01000012">
    <property type="protein sequence ID" value="TWX59323.1"/>
    <property type="molecule type" value="Genomic_DNA"/>
</dbReference>
<dbReference type="Proteomes" id="UP000321525">
    <property type="component" value="Unassembled WGS sequence"/>
</dbReference>
<evidence type="ECO:0000313" key="3">
    <source>
        <dbReference type="Proteomes" id="UP000321525"/>
    </source>
</evidence>
<name>A0A5C6Q9G5_9GAMM</name>